<accession>A0A9J6QX03</accession>
<evidence type="ECO:0000313" key="2">
    <source>
        <dbReference type="EMBL" id="MCU7380021.1"/>
    </source>
</evidence>
<feature type="transmembrane region" description="Helical" evidence="1">
    <location>
        <begin position="127"/>
        <end position="146"/>
    </location>
</feature>
<dbReference type="InterPro" id="IPR021529">
    <property type="entry name" value="DUF2798"/>
</dbReference>
<gene>
    <name evidence="2" type="ORF">OBO34_16900</name>
</gene>
<dbReference type="RefSeq" id="WP_148394726.1">
    <property type="nucleotide sequence ID" value="NZ_JAJAGH010000003.1"/>
</dbReference>
<proteinExistence type="predicted"/>
<keyword evidence="1" id="KW-0472">Membrane</keyword>
<keyword evidence="1" id="KW-1133">Transmembrane helix</keyword>
<keyword evidence="1" id="KW-0812">Transmembrane</keyword>
<reference evidence="2" key="1">
    <citation type="submission" date="2022-09" db="EMBL/GenBank/DDBJ databases">
        <title>Culturomic study of gut microbiota in children with autism spectrum disorder.</title>
        <authorList>
            <person name="Efimov B.A."/>
            <person name="Chaplin A.V."/>
            <person name="Sokolova S.R."/>
            <person name="Pikina A.P."/>
            <person name="Korzhanova M."/>
            <person name="Belova V."/>
            <person name="Korostin D."/>
        </authorList>
    </citation>
    <scope>NUCLEOTIDE SEQUENCE</scope>
    <source>
        <strain evidence="2">ASD5510</strain>
    </source>
</reference>
<dbReference type="EMBL" id="JAOSHN010000007">
    <property type="protein sequence ID" value="MCU7380021.1"/>
    <property type="molecule type" value="Genomic_DNA"/>
</dbReference>
<dbReference type="Proteomes" id="UP001065549">
    <property type="component" value="Unassembled WGS sequence"/>
</dbReference>
<protein>
    <submittedName>
        <fullName evidence="2">DUF2798 domain-containing protein</fullName>
    </submittedName>
</protein>
<evidence type="ECO:0000256" key="1">
    <source>
        <dbReference type="SAM" id="Phobius"/>
    </source>
</evidence>
<feature type="transmembrane region" description="Helical" evidence="1">
    <location>
        <begin position="49"/>
        <end position="70"/>
    </location>
</feature>
<feature type="transmembrane region" description="Helical" evidence="1">
    <location>
        <begin position="9"/>
        <end position="29"/>
    </location>
</feature>
<organism evidence="2 3">
    <name type="scientific">Hominibacterium faecale</name>
    <dbReference type="NCBI Taxonomy" id="2839743"/>
    <lineage>
        <taxon>Bacteria</taxon>
        <taxon>Bacillati</taxon>
        <taxon>Bacillota</taxon>
        <taxon>Clostridia</taxon>
        <taxon>Peptostreptococcales</taxon>
        <taxon>Anaerovoracaceae</taxon>
        <taxon>Hominibacterium</taxon>
    </lineage>
</organism>
<dbReference type="AlphaFoldDB" id="A0A9J6QX03"/>
<comment type="caution">
    <text evidence="2">The sequence shown here is derived from an EMBL/GenBank/DDBJ whole genome shotgun (WGS) entry which is preliminary data.</text>
</comment>
<sequence length="165" mass="18426">MPKTKFQKVIFGMMMALAMVYGMEVYNALLRNKGLSADSFVVPVWEMAVLMLIVIGLESIIAGPLARWIAFKIVDVKKSREITVILAVSIATVCLMCPLMSLTATILFNGLSKTMATVWLHTFVRNLPMAFLWQLLIAGPVVRLVFQSIFKRQLSCGQEQNLTVN</sequence>
<evidence type="ECO:0000313" key="3">
    <source>
        <dbReference type="Proteomes" id="UP001065549"/>
    </source>
</evidence>
<feature type="transmembrane region" description="Helical" evidence="1">
    <location>
        <begin position="82"/>
        <end position="107"/>
    </location>
</feature>
<keyword evidence="3" id="KW-1185">Reference proteome</keyword>
<dbReference type="Pfam" id="PF11391">
    <property type="entry name" value="DUF2798"/>
    <property type="match status" value="2"/>
</dbReference>
<name>A0A9J6QX03_9FIRM</name>